<feature type="transmembrane region" description="Helical" evidence="6">
    <location>
        <begin position="47"/>
        <end position="66"/>
    </location>
</feature>
<keyword evidence="5 6" id="KW-0472">Membrane</keyword>
<dbReference type="STRING" id="1802391.A3D72_02695"/>
<organism evidence="7 8">
    <name type="scientific">Candidatus Uhrbacteria bacterium RIFCSPHIGHO2_02_FULL_57_19</name>
    <dbReference type="NCBI Taxonomy" id="1802391"/>
    <lineage>
        <taxon>Bacteria</taxon>
        <taxon>Candidatus Uhriibacteriota</taxon>
    </lineage>
</organism>
<evidence type="ECO:0008006" key="9">
    <source>
        <dbReference type="Google" id="ProtNLM"/>
    </source>
</evidence>
<keyword evidence="2 6" id="KW-0812">Transmembrane</keyword>
<evidence type="ECO:0000256" key="6">
    <source>
        <dbReference type="SAM" id="Phobius"/>
    </source>
</evidence>
<feature type="transmembrane region" description="Helical" evidence="6">
    <location>
        <begin position="108"/>
        <end position="128"/>
    </location>
</feature>
<dbReference type="GO" id="GO:0032153">
    <property type="term" value="C:cell division site"/>
    <property type="evidence" value="ECO:0007669"/>
    <property type="project" value="TreeGrafter"/>
</dbReference>
<keyword evidence="4 6" id="KW-1133">Transmembrane helix</keyword>
<sequence length="370" mass="40513">MIRKIFANLRHFDFILLGAAFLLSLVGMLVIASVALSQDQPDFGNLWKQGMALAMGLAAVLVLGSLNYRAGEYYSRYIWLAGAALLLAVLFFGREIRGTTGWFVLGGWSFQPVEFAKVTLIVFLAATLSRHAYARDLRSMLRNGIGVLVYVALVAFQPDFGSALILLGLWGLLLLAGGIERKTLSVVIALALLLGSGTWFFGLRDYQRERILTFMNPARDPLGRGYNLTQSVIAVGSGGMFGRGFGSGSQSQLRFLPEAQTDFAFAVVAEELGFVAVIIVLFLMVIVFFRIFRIAREARDNYTLYLSLGVVLLLSVETVINIGMNLGVMPVTGIALPFVSYGGSSLFSTYILVGLVQSMAVRLAREKFRK</sequence>
<dbReference type="Pfam" id="PF01098">
    <property type="entry name" value="FTSW_RODA_SPOVE"/>
    <property type="match status" value="1"/>
</dbReference>
<evidence type="ECO:0000256" key="1">
    <source>
        <dbReference type="ARBA" id="ARBA00004141"/>
    </source>
</evidence>
<dbReference type="GO" id="GO:0008360">
    <property type="term" value="P:regulation of cell shape"/>
    <property type="evidence" value="ECO:0007669"/>
    <property type="project" value="UniProtKB-KW"/>
</dbReference>
<evidence type="ECO:0000313" key="8">
    <source>
        <dbReference type="Proteomes" id="UP000176303"/>
    </source>
</evidence>
<dbReference type="GO" id="GO:0051301">
    <property type="term" value="P:cell division"/>
    <property type="evidence" value="ECO:0007669"/>
    <property type="project" value="InterPro"/>
</dbReference>
<dbReference type="GO" id="GO:0005886">
    <property type="term" value="C:plasma membrane"/>
    <property type="evidence" value="ECO:0007669"/>
    <property type="project" value="TreeGrafter"/>
</dbReference>
<dbReference type="EMBL" id="MGDZ01000019">
    <property type="protein sequence ID" value="OGL73813.1"/>
    <property type="molecule type" value="Genomic_DNA"/>
</dbReference>
<feature type="transmembrane region" description="Helical" evidence="6">
    <location>
        <begin position="78"/>
        <end position="96"/>
    </location>
</feature>
<dbReference type="InterPro" id="IPR018365">
    <property type="entry name" value="Cell_cycle_FtsW-rel_CS"/>
</dbReference>
<dbReference type="PANTHER" id="PTHR30474">
    <property type="entry name" value="CELL CYCLE PROTEIN"/>
    <property type="match status" value="1"/>
</dbReference>
<dbReference type="Proteomes" id="UP000176303">
    <property type="component" value="Unassembled WGS sequence"/>
</dbReference>
<comment type="subcellular location">
    <subcellularLocation>
        <location evidence="1">Membrane</location>
        <topology evidence="1">Multi-pass membrane protein</topology>
    </subcellularLocation>
</comment>
<feature type="transmembrane region" description="Helical" evidence="6">
    <location>
        <begin position="344"/>
        <end position="364"/>
    </location>
</feature>
<accession>A0A1F7U6C7</accession>
<feature type="transmembrane region" description="Helical" evidence="6">
    <location>
        <begin position="186"/>
        <end position="203"/>
    </location>
</feature>
<protein>
    <recommendedName>
        <fullName evidence="9">Rod shape-determining protein RodA</fullName>
    </recommendedName>
</protein>
<comment type="caution">
    <text evidence="7">The sequence shown here is derived from an EMBL/GenBank/DDBJ whole genome shotgun (WGS) entry which is preliminary data.</text>
</comment>
<dbReference type="PROSITE" id="PS00428">
    <property type="entry name" value="FTSW_RODA_SPOVE"/>
    <property type="match status" value="1"/>
</dbReference>
<evidence type="ECO:0000313" key="7">
    <source>
        <dbReference type="EMBL" id="OGL73813.1"/>
    </source>
</evidence>
<proteinExistence type="predicted"/>
<gene>
    <name evidence="7" type="ORF">A3D72_02695</name>
</gene>
<feature type="transmembrane region" description="Helical" evidence="6">
    <location>
        <begin position="304"/>
        <end position="324"/>
    </location>
</feature>
<dbReference type="GO" id="GO:0015648">
    <property type="term" value="F:lipid-linked peptidoglycan transporter activity"/>
    <property type="evidence" value="ECO:0007669"/>
    <property type="project" value="TreeGrafter"/>
</dbReference>
<keyword evidence="3" id="KW-0133">Cell shape</keyword>
<dbReference type="AlphaFoldDB" id="A0A1F7U6C7"/>
<evidence type="ECO:0000256" key="5">
    <source>
        <dbReference type="ARBA" id="ARBA00023136"/>
    </source>
</evidence>
<evidence type="ECO:0000256" key="3">
    <source>
        <dbReference type="ARBA" id="ARBA00022960"/>
    </source>
</evidence>
<dbReference type="PANTHER" id="PTHR30474:SF1">
    <property type="entry name" value="PEPTIDOGLYCAN GLYCOSYLTRANSFERASE MRDB"/>
    <property type="match status" value="1"/>
</dbReference>
<reference evidence="7 8" key="1">
    <citation type="journal article" date="2016" name="Nat. Commun.">
        <title>Thousands of microbial genomes shed light on interconnected biogeochemical processes in an aquifer system.</title>
        <authorList>
            <person name="Anantharaman K."/>
            <person name="Brown C.T."/>
            <person name="Hug L.A."/>
            <person name="Sharon I."/>
            <person name="Castelle C.J."/>
            <person name="Probst A.J."/>
            <person name="Thomas B.C."/>
            <person name="Singh A."/>
            <person name="Wilkins M.J."/>
            <person name="Karaoz U."/>
            <person name="Brodie E.L."/>
            <person name="Williams K.H."/>
            <person name="Hubbard S.S."/>
            <person name="Banfield J.F."/>
        </authorList>
    </citation>
    <scope>NUCLEOTIDE SEQUENCE [LARGE SCALE GENOMIC DNA]</scope>
</reference>
<evidence type="ECO:0000256" key="4">
    <source>
        <dbReference type="ARBA" id="ARBA00022989"/>
    </source>
</evidence>
<dbReference type="InterPro" id="IPR001182">
    <property type="entry name" value="FtsW/RodA"/>
</dbReference>
<name>A0A1F7U6C7_9BACT</name>
<evidence type="ECO:0000256" key="2">
    <source>
        <dbReference type="ARBA" id="ARBA00022692"/>
    </source>
</evidence>
<feature type="transmembrane region" description="Helical" evidence="6">
    <location>
        <begin position="272"/>
        <end position="292"/>
    </location>
</feature>